<dbReference type="STRING" id="670386.D3BI04"/>
<feature type="domain" description="Gamma-secretase-activating protein C-terminal" evidence="1">
    <location>
        <begin position="427"/>
        <end position="499"/>
    </location>
</feature>
<sequence length="515" mass="58941">MSLNQPFPMSLSNKTEQVYQNIHVVNLNGNGLCLCHQEESNNTLIRISIYLLHLKQRIRYSIPLHSIDGGFLSIQITRVLFDCIGNLLMIYIPGNFLQFIDCSSDHDPCFGLTLHYDLSSPIKEASSHDSSDILSTRTRPLPNKISTSIIPYYLTNHKDKNKPDQYLFDYQHGILYRFQFERESILKLFNKDSISKYSLEPGTEIRAMHLTNIHVNDSEIMVRILASVCNETSLISSDLLKEYLLGSTYKILRDNKLDNQYLQILPVTSIEALDSTSKPRLKDLELAAITTQIPANIAPTKKEDPNKKRLKSFQVTKPDILQRETTLATFPGFLKNFFSDFKSEDTTIRKSSGSESTLSPQKQVAPTSKIALASNISLDGYEENPLGDIQSYSANLADYFLQISQKESKEKLTEWANSYKNVQINVVNTLYAHLRKNIINNDSHETVSIRSHPKRSQLFRVMEKLYTAIEELSCPFPKDFFSHFTILGFYCLTRTVFLQKHAHSAIERMLDEEDN</sequence>
<dbReference type="Pfam" id="PF14959">
    <property type="entry name" value="GSAP-16"/>
    <property type="match status" value="1"/>
</dbReference>
<reference evidence="2 3" key="1">
    <citation type="journal article" date="2011" name="Genome Res.">
        <title>Phylogeny-wide analysis of social amoeba genomes highlights ancient origins for complex intercellular communication.</title>
        <authorList>
            <person name="Heidel A.J."/>
            <person name="Lawal H.M."/>
            <person name="Felder M."/>
            <person name="Schilde C."/>
            <person name="Helps N.R."/>
            <person name="Tunggal B."/>
            <person name="Rivero F."/>
            <person name="John U."/>
            <person name="Schleicher M."/>
            <person name="Eichinger L."/>
            <person name="Platzer M."/>
            <person name="Noegel A.A."/>
            <person name="Schaap P."/>
            <person name="Gloeckner G."/>
        </authorList>
    </citation>
    <scope>NUCLEOTIDE SEQUENCE [LARGE SCALE GENOMIC DNA]</scope>
    <source>
        <strain evidence="3">ATCC 26659 / Pp 5 / PN500</strain>
    </source>
</reference>
<dbReference type="AlphaFoldDB" id="D3BI04"/>
<organism evidence="2 3">
    <name type="scientific">Heterostelium pallidum (strain ATCC 26659 / Pp 5 / PN500)</name>
    <name type="common">Cellular slime mold</name>
    <name type="synonym">Polysphondylium pallidum</name>
    <dbReference type="NCBI Taxonomy" id="670386"/>
    <lineage>
        <taxon>Eukaryota</taxon>
        <taxon>Amoebozoa</taxon>
        <taxon>Evosea</taxon>
        <taxon>Eumycetozoa</taxon>
        <taxon>Dictyostelia</taxon>
        <taxon>Acytosteliales</taxon>
        <taxon>Acytosteliaceae</taxon>
        <taxon>Heterostelium</taxon>
    </lineage>
</organism>
<dbReference type="PANTHER" id="PTHR13630:SF1">
    <property type="entry name" value="GAMMA-SECRETASE-ACTIVATING PROTEIN"/>
    <property type="match status" value="1"/>
</dbReference>
<dbReference type="InterPro" id="IPR026172">
    <property type="entry name" value="GSAP_fam"/>
</dbReference>
<dbReference type="InParanoid" id="D3BI04"/>
<dbReference type="EMBL" id="ADBJ01000037">
    <property type="protein sequence ID" value="EFA78904.1"/>
    <property type="molecule type" value="Genomic_DNA"/>
</dbReference>
<dbReference type="GeneID" id="31363852"/>
<evidence type="ECO:0000259" key="1">
    <source>
        <dbReference type="Pfam" id="PF14959"/>
    </source>
</evidence>
<proteinExistence type="predicted"/>
<evidence type="ECO:0000313" key="2">
    <source>
        <dbReference type="EMBL" id="EFA78904.1"/>
    </source>
</evidence>
<accession>D3BI04</accession>
<evidence type="ECO:0000313" key="3">
    <source>
        <dbReference type="Proteomes" id="UP000001396"/>
    </source>
</evidence>
<dbReference type="Proteomes" id="UP000001396">
    <property type="component" value="Unassembled WGS sequence"/>
</dbReference>
<name>D3BI04_HETP5</name>
<dbReference type="GO" id="GO:0005802">
    <property type="term" value="C:trans-Golgi network"/>
    <property type="evidence" value="ECO:0007669"/>
    <property type="project" value="TreeGrafter"/>
</dbReference>
<dbReference type="InterPro" id="IPR028010">
    <property type="entry name" value="GSAP_C_dom"/>
</dbReference>
<dbReference type="GO" id="GO:1902004">
    <property type="term" value="P:positive regulation of amyloid-beta formation"/>
    <property type="evidence" value="ECO:0007669"/>
    <property type="project" value="TreeGrafter"/>
</dbReference>
<comment type="caution">
    <text evidence="2">The sequence shown here is derived from an EMBL/GenBank/DDBJ whole genome shotgun (WGS) entry which is preliminary data.</text>
</comment>
<dbReference type="RefSeq" id="XP_020431028.1">
    <property type="nucleotide sequence ID" value="XM_020579189.1"/>
</dbReference>
<keyword evidence="3" id="KW-1185">Reference proteome</keyword>
<dbReference type="PANTHER" id="PTHR13630">
    <property type="entry name" value="GAMMA-SECRETASE-ACTIVATING PROTEIN"/>
    <property type="match status" value="1"/>
</dbReference>
<gene>
    <name evidence="2" type="ORF">PPL_08372</name>
</gene>
<protein>
    <recommendedName>
        <fullName evidence="1">Gamma-secretase-activating protein C-terminal domain-containing protein</fullName>
    </recommendedName>
</protein>